<comment type="subcellular location">
    <subcellularLocation>
        <location evidence="1">Membrane</location>
        <topology evidence="1">Multi-pass membrane protein</topology>
    </subcellularLocation>
</comment>
<name>A0AAD8JNF6_TARER</name>
<dbReference type="PANTHER" id="PTHR31595:SF52">
    <property type="entry name" value="LONG-CHAIN-ALCOHOL O-FATTY-ACYLTRANSFERASE"/>
    <property type="match status" value="1"/>
</dbReference>
<evidence type="ECO:0000256" key="2">
    <source>
        <dbReference type="ARBA" id="ARBA00007282"/>
    </source>
</evidence>
<gene>
    <name evidence="11" type="ORF">QVD17_38583</name>
</gene>
<keyword evidence="12" id="KW-1185">Reference proteome</keyword>
<dbReference type="PANTHER" id="PTHR31595">
    <property type="entry name" value="LONG-CHAIN-ALCOHOL O-FATTY-ACYLTRANSFERASE 3-RELATED"/>
    <property type="match status" value="1"/>
</dbReference>
<evidence type="ECO:0000256" key="5">
    <source>
        <dbReference type="ARBA" id="ARBA00022989"/>
    </source>
</evidence>
<dbReference type="InterPro" id="IPR032805">
    <property type="entry name" value="Wax_synthase_dom"/>
</dbReference>
<protein>
    <recommendedName>
        <fullName evidence="10">Wax synthase domain-containing protein</fullName>
    </recommendedName>
</protein>
<evidence type="ECO:0000256" key="8">
    <source>
        <dbReference type="ARBA" id="ARBA00023315"/>
    </source>
</evidence>
<feature type="transmembrane region" description="Helical" evidence="9">
    <location>
        <begin position="311"/>
        <end position="328"/>
    </location>
</feature>
<keyword evidence="7 9" id="KW-0472">Membrane</keyword>
<dbReference type="InterPro" id="IPR044851">
    <property type="entry name" value="Wax_synthase"/>
</dbReference>
<accession>A0AAD8JNF6</accession>
<feature type="transmembrane region" description="Helical" evidence="9">
    <location>
        <begin position="278"/>
        <end position="299"/>
    </location>
</feature>
<keyword evidence="5 9" id="KW-1133">Transmembrane helix</keyword>
<comment type="caution">
    <text evidence="11">The sequence shown here is derived from an EMBL/GenBank/DDBJ whole genome shotgun (WGS) entry which is preliminary data.</text>
</comment>
<dbReference type="GO" id="GO:0006629">
    <property type="term" value="P:lipid metabolic process"/>
    <property type="evidence" value="ECO:0007669"/>
    <property type="project" value="UniProtKB-KW"/>
</dbReference>
<proteinExistence type="inferred from homology"/>
<keyword evidence="4 9" id="KW-0812">Transmembrane</keyword>
<evidence type="ECO:0000313" key="12">
    <source>
        <dbReference type="Proteomes" id="UP001229421"/>
    </source>
</evidence>
<keyword evidence="6" id="KW-0443">Lipid metabolism</keyword>
<keyword evidence="8" id="KW-0012">Acyltransferase</keyword>
<evidence type="ECO:0000256" key="7">
    <source>
        <dbReference type="ARBA" id="ARBA00023136"/>
    </source>
</evidence>
<evidence type="ECO:0000313" key="11">
    <source>
        <dbReference type="EMBL" id="KAK1406973.1"/>
    </source>
</evidence>
<evidence type="ECO:0000256" key="6">
    <source>
        <dbReference type="ARBA" id="ARBA00023098"/>
    </source>
</evidence>
<feature type="domain" description="Wax synthase" evidence="10">
    <location>
        <begin position="235"/>
        <end position="315"/>
    </location>
</feature>
<dbReference type="EMBL" id="JAUHHV010000011">
    <property type="protein sequence ID" value="KAK1406973.1"/>
    <property type="molecule type" value="Genomic_DNA"/>
</dbReference>
<evidence type="ECO:0000256" key="4">
    <source>
        <dbReference type="ARBA" id="ARBA00022692"/>
    </source>
</evidence>
<dbReference type="Pfam" id="PF13813">
    <property type="entry name" value="MBOAT_2"/>
    <property type="match status" value="1"/>
</dbReference>
<feature type="transmembrane region" description="Helical" evidence="9">
    <location>
        <begin position="202"/>
        <end position="228"/>
    </location>
</feature>
<keyword evidence="3" id="KW-0808">Transferase</keyword>
<feature type="transmembrane region" description="Helical" evidence="9">
    <location>
        <begin position="6"/>
        <end position="24"/>
    </location>
</feature>
<comment type="similarity">
    <text evidence="2">Belongs to the wax synthase family.</text>
</comment>
<dbReference type="GO" id="GO:0008374">
    <property type="term" value="F:O-acyltransferase activity"/>
    <property type="evidence" value="ECO:0007669"/>
    <property type="project" value="InterPro"/>
</dbReference>
<dbReference type="GO" id="GO:0016020">
    <property type="term" value="C:membrane"/>
    <property type="evidence" value="ECO:0007669"/>
    <property type="project" value="UniProtKB-SubCell"/>
</dbReference>
<dbReference type="Proteomes" id="UP001229421">
    <property type="component" value="Unassembled WGS sequence"/>
</dbReference>
<feature type="transmembrane region" description="Helical" evidence="9">
    <location>
        <begin position="36"/>
        <end position="61"/>
    </location>
</feature>
<reference evidence="11" key="1">
    <citation type="journal article" date="2023" name="bioRxiv">
        <title>Improved chromosome-level genome assembly for marigold (Tagetes erecta).</title>
        <authorList>
            <person name="Jiang F."/>
            <person name="Yuan L."/>
            <person name="Wang S."/>
            <person name="Wang H."/>
            <person name="Xu D."/>
            <person name="Wang A."/>
            <person name="Fan W."/>
        </authorList>
    </citation>
    <scope>NUCLEOTIDE SEQUENCE</scope>
    <source>
        <strain evidence="11">WSJ</strain>
        <tissue evidence="11">Leaf</tissue>
    </source>
</reference>
<evidence type="ECO:0000256" key="9">
    <source>
        <dbReference type="SAM" id="Phobius"/>
    </source>
</evidence>
<evidence type="ECO:0000256" key="3">
    <source>
        <dbReference type="ARBA" id="ARBA00022679"/>
    </source>
</evidence>
<feature type="transmembrane region" description="Helical" evidence="9">
    <location>
        <begin position="340"/>
        <end position="361"/>
    </location>
</feature>
<evidence type="ECO:0000259" key="10">
    <source>
        <dbReference type="Pfam" id="PF13813"/>
    </source>
</evidence>
<evidence type="ECO:0000256" key="1">
    <source>
        <dbReference type="ARBA" id="ARBA00004141"/>
    </source>
</evidence>
<organism evidence="11 12">
    <name type="scientific">Tagetes erecta</name>
    <name type="common">African marigold</name>
    <dbReference type="NCBI Taxonomy" id="13708"/>
    <lineage>
        <taxon>Eukaryota</taxon>
        <taxon>Viridiplantae</taxon>
        <taxon>Streptophyta</taxon>
        <taxon>Embryophyta</taxon>
        <taxon>Tracheophyta</taxon>
        <taxon>Spermatophyta</taxon>
        <taxon>Magnoliopsida</taxon>
        <taxon>eudicotyledons</taxon>
        <taxon>Gunneridae</taxon>
        <taxon>Pentapetalae</taxon>
        <taxon>asterids</taxon>
        <taxon>campanulids</taxon>
        <taxon>Asterales</taxon>
        <taxon>Asteraceae</taxon>
        <taxon>Asteroideae</taxon>
        <taxon>Heliantheae alliance</taxon>
        <taxon>Tageteae</taxon>
        <taxon>Tagetes</taxon>
    </lineage>
</organism>
<sequence length="409" mass="46530">MEAIAKSFIIYTSTTTASLTYCYYISSNIPKGIYRFISLIPIIFLFTILPLHCTFIFTTAITASFTTWLTNFKLIRFAFDLDHSPYHPSHSLIKFITLASLPIKWKPIHSTSIHSPIRGGVTATPPSAQSAVYSKHKRPFGLLLKWPFGSNFQTFFQTTIWDWCGWRTPGLKLGFQALIFSVLVNIVQNYKHDFHNIHPNLLLVIYCGLLFLIIDIAAATINAMLFIVTGLELEPSSNQPYLATSLQNFWGRWNLMVTNTLRHTVYKPVRSVLSGYKWAPLAGVIASFIVSGLMHELFVYQLSREKPTWEMTWFFVIHGMCVVVEMIVKRCLDGGCLRLPVIVTRLLTMVFVAVTGMWLFFPPLIKRRVDVKILEEYTFLPSLHSLDSPLLYSPVPFENAAVSAPEVCL</sequence>
<dbReference type="AlphaFoldDB" id="A0AAD8JNF6"/>